<organism evidence="2">
    <name type="scientific">Leptocylindrus danicus</name>
    <dbReference type="NCBI Taxonomy" id="163516"/>
    <lineage>
        <taxon>Eukaryota</taxon>
        <taxon>Sar</taxon>
        <taxon>Stramenopiles</taxon>
        <taxon>Ochrophyta</taxon>
        <taxon>Bacillariophyta</taxon>
        <taxon>Coscinodiscophyceae</taxon>
        <taxon>Chaetocerotophycidae</taxon>
        <taxon>Leptocylindrales</taxon>
        <taxon>Leptocylindraceae</taxon>
        <taxon>Leptocylindrus</taxon>
    </lineage>
</organism>
<protein>
    <recommendedName>
        <fullName evidence="1">DUF6824 domain-containing protein</fullName>
    </recommendedName>
</protein>
<proteinExistence type="predicted"/>
<dbReference type="EMBL" id="HBGY01033413">
    <property type="protein sequence ID" value="CAD9613939.1"/>
    <property type="molecule type" value="Transcribed_RNA"/>
</dbReference>
<dbReference type="Pfam" id="PF20710">
    <property type="entry name" value="DUF6824"/>
    <property type="match status" value="1"/>
</dbReference>
<accession>A0A7S2LT65</accession>
<name>A0A7S2LT65_9STRA</name>
<sequence>MMIVTISSYVVHLFMYPPILTLTNNTRVSKTKHISSMQPPIRRNLHPSERCNLKKCASTQTRMVVQHGQFDDAEELAMQPSIMMPKTTRSDRTSCHVSHDISRRRIESKHIGNRAPTENAGYALSRAGYSPHHPDPNRIRKEDLQENDVLCGRGKGPNDYVGNCRFRKIIADFQQDYFRAKRADKIPIAKRVFEIVRNSTPVARFLRQDPTSPRHWLEVKKEDAIRKISQALREGQKVDRQEREESVKSHSQHISRDLLVIRNQPVSLRFSPESECFGQTHNQFAVTGESTRLFQTHVSCEDLSDCLPAFTMLRNGRNDSSSSS</sequence>
<dbReference type="AlphaFoldDB" id="A0A7S2LT65"/>
<reference evidence="2" key="1">
    <citation type="submission" date="2021-01" db="EMBL/GenBank/DDBJ databases">
        <authorList>
            <person name="Corre E."/>
            <person name="Pelletier E."/>
            <person name="Niang G."/>
            <person name="Scheremetjew M."/>
            <person name="Finn R."/>
            <person name="Kale V."/>
            <person name="Holt S."/>
            <person name="Cochrane G."/>
            <person name="Meng A."/>
            <person name="Brown T."/>
            <person name="Cohen L."/>
        </authorList>
    </citation>
    <scope>NUCLEOTIDE SEQUENCE</scope>
    <source>
        <strain evidence="2">B650</strain>
    </source>
</reference>
<evidence type="ECO:0000313" key="2">
    <source>
        <dbReference type="EMBL" id="CAD9613939.1"/>
    </source>
</evidence>
<dbReference type="InterPro" id="IPR049227">
    <property type="entry name" value="DUF6824"/>
</dbReference>
<evidence type="ECO:0000259" key="1">
    <source>
        <dbReference type="Pfam" id="PF20710"/>
    </source>
</evidence>
<feature type="domain" description="DUF6824" evidence="1">
    <location>
        <begin position="148"/>
        <end position="234"/>
    </location>
</feature>
<gene>
    <name evidence="2" type="ORF">LDAN0321_LOCUS20946</name>
</gene>